<dbReference type="InterPro" id="IPR036116">
    <property type="entry name" value="FN3_sf"/>
</dbReference>
<dbReference type="EMBL" id="VHIQ01000001">
    <property type="protein sequence ID" value="TPV35581.1"/>
    <property type="molecule type" value="Genomic_DNA"/>
</dbReference>
<proteinExistence type="predicted"/>
<comment type="caution">
    <text evidence="1">The sequence shown here is derived from an EMBL/GenBank/DDBJ whole genome shotgun (WGS) entry which is preliminary data.</text>
</comment>
<dbReference type="Gene3D" id="2.60.40.10">
    <property type="entry name" value="Immunoglobulins"/>
    <property type="match status" value="1"/>
</dbReference>
<keyword evidence="2" id="KW-1185">Reference proteome</keyword>
<dbReference type="RefSeq" id="WP_140988591.1">
    <property type="nucleotide sequence ID" value="NZ_VHIQ01000001.1"/>
</dbReference>
<evidence type="ECO:0008006" key="3">
    <source>
        <dbReference type="Google" id="ProtNLM"/>
    </source>
</evidence>
<dbReference type="SUPFAM" id="SSF49265">
    <property type="entry name" value="Fibronectin type III"/>
    <property type="match status" value="1"/>
</dbReference>
<evidence type="ECO:0000313" key="1">
    <source>
        <dbReference type="EMBL" id="TPV35581.1"/>
    </source>
</evidence>
<protein>
    <recommendedName>
        <fullName evidence="3">Fibronectin type-III domain-containing protein</fullName>
    </recommendedName>
</protein>
<dbReference type="OrthoDB" id="9801077at2"/>
<dbReference type="InterPro" id="IPR013783">
    <property type="entry name" value="Ig-like_fold"/>
</dbReference>
<dbReference type="AlphaFoldDB" id="A0A506PPE8"/>
<gene>
    <name evidence="1" type="ORF">FJ651_01335</name>
</gene>
<evidence type="ECO:0000313" key="2">
    <source>
        <dbReference type="Proteomes" id="UP000317332"/>
    </source>
</evidence>
<name>A0A506PPE8_9FLAO</name>
<organism evidence="1 2">
    <name type="scientific">Paucihalobacter ruber</name>
    <dbReference type="NCBI Taxonomy" id="2567861"/>
    <lineage>
        <taxon>Bacteria</taxon>
        <taxon>Pseudomonadati</taxon>
        <taxon>Bacteroidota</taxon>
        <taxon>Flavobacteriia</taxon>
        <taxon>Flavobacteriales</taxon>
        <taxon>Flavobacteriaceae</taxon>
        <taxon>Paucihalobacter</taxon>
    </lineage>
</organism>
<dbReference type="Proteomes" id="UP000317332">
    <property type="component" value="Unassembled WGS sequence"/>
</dbReference>
<reference evidence="1 2" key="1">
    <citation type="submission" date="2019-06" db="EMBL/GenBank/DDBJ databases">
        <title>Flavobacteriaceae Paucihalobacterium erythroidium CWB-1, complete genome.</title>
        <authorList>
            <person name="Wu S."/>
        </authorList>
    </citation>
    <scope>NUCLEOTIDE SEQUENCE [LARGE SCALE GENOMIC DNA]</scope>
    <source>
        <strain evidence="1 2">CWB-1</strain>
    </source>
</reference>
<accession>A0A506PPE8</accession>
<sequence>MKNTISDRFGIRKLELKDLELLCEKLDIPANVLRNYQVECTLYNNDLTVIETQKKAIKTITPGDAPFQVPITWNSEEALSMINVSFVDPQGYKVLEQVVHLKVPKKPEITFVNTANTGVRIFFEKNEDANEYYVQYTQGDTVYHSPKTINSFIEIEDDKVKQGETWTYQVIAANSKGESEASTAIELVKDEDELPPIVWNYKYSNKNLFIAYSVSPYDYAYEVEYGSEPNVYSNKLTTKIKGVLNIPNPKKETMYFRMRVIKQWGFASEWTQEFKVDGKR</sequence>